<dbReference type="SUPFAM" id="SSF47090">
    <property type="entry name" value="PGBD-like"/>
    <property type="match status" value="2"/>
</dbReference>
<proteinExistence type="predicted"/>
<dbReference type="RefSeq" id="WP_250828629.1">
    <property type="nucleotide sequence ID" value="NZ_JAMOIL010000034.1"/>
</dbReference>
<comment type="caution">
    <text evidence="4">The sequence shown here is derived from an EMBL/GenBank/DDBJ whole genome shotgun (WGS) entry which is preliminary data.</text>
</comment>
<accession>A0A9X2DAR2</accession>
<evidence type="ECO:0000313" key="5">
    <source>
        <dbReference type="Proteomes" id="UP001139485"/>
    </source>
</evidence>
<reference evidence="4" key="1">
    <citation type="submission" date="2022-05" db="EMBL/GenBank/DDBJ databases">
        <authorList>
            <person name="Tuo L."/>
        </authorList>
    </citation>
    <scope>NUCLEOTIDE SEQUENCE</scope>
    <source>
        <strain evidence="4">BSK12Z-4</strain>
    </source>
</reference>
<dbReference type="InterPro" id="IPR015020">
    <property type="entry name" value="Rv2525c-like_Glyco_Hydro-like"/>
</dbReference>
<gene>
    <name evidence="4" type="ORF">M8330_19155</name>
</gene>
<dbReference type="InterPro" id="IPR036365">
    <property type="entry name" value="PGBD-like_sf"/>
</dbReference>
<dbReference type="Gene3D" id="1.10.101.10">
    <property type="entry name" value="PGBD-like superfamily/PGBD"/>
    <property type="match status" value="1"/>
</dbReference>
<dbReference type="InterPro" id="IPR002477">
    <property type="entry name" value="Peptidoglycan-bd-like"/>
</dbReference>
<dbReference type="Gene3D" id="3.20.20.80">
    <property type="entry name" value="Glycosidases"/>
    <property type="match status" value="1"/>
</dbReference>
<keyword evidence="1" id="KW-0732">Signal</keyword>
<dbReference type="InterPro" id="IPR036366">
    <property type="entry name" value="PGBDSf"/>
</dbReference>
<feature type="signal peptide" evidence="1">
    <location>
        <begin position="1"/>
        <end position="30"/>
    </location>
</feature>
<sequence>MTRRPRLRALLAAVPLLLVLPLAGPLPATAAPAAVRTGSTVATTGTLASADDTAAREGEPGVVTPRNLTGLAFDQCHTPDQKTMNTWWRTSPYQAVGVYASGKSRACRDQPNLTAEWVAKQASTGWRILPITLGPQASCNPRFPRYRNDETVNPRPGRNGRYDLAYEQGVKSASGAVNKAADLGIAAGSTLWYDMEGFDLGNKNCRESALSFLDGWTDRIHTLGYVSGVYSSAGSGIKALDGARQNRPHRFSMPDRVWIADWDGQQNLTSTSLSNTGWTEGDRMKQYRGGHDETWGGVTINIDSSYLDLGKGTRAPDEAEVCNGTQISYRDYMNLAPTRTASDGSTVVADEGRTAALQCVLRLDGFAGGRTDGEYDAELVSVVRSWQRHHGFDESRTWSRENWVAALSEYARGTRLKFGDGSNQVRYLQRTLNAVAAKIRTPVNGLYLAATTKAVKQWQRRVGLEATGIITGPQWRLLKQGQRS</sequence>
<name>A0A9X2DAR2_9ACTN</name>
<protein>
    <submittedName>
        <fullName evidence="4">DUF1906 domain-containing protein</fullName>
    </submittedName>
</protein>
<dbReference type="AlphaFoldDB" id="A0A9X2DAR2"/>
<evidence type="ECO:0000259" key="3">
    <source>
        <dbReference type="Pfam" id="PF08924"/>
    </source>
</evidence>
<organism evidence="4 5">
    <name type="scientific">Nocardioides bruguierae</name>
    <dbReference type="NCBI Taxonomy" id="2945102"/>
    <lineage>
        <taxon>Bacteria</taxon>
        <taxon>Bacillati</taxon>
        <taxon>Actinomycetota</taxon>
        <taxon>Actinomycetes</taxon>
        <taxon>Propionibacteriales</taxon>
        <taxon>Nocardioidaceae</taxon>
        <taxon>Nocardioides</taxon>
    </lineage>
</organism>
<evidence type="ECO:0000256" key="1">
    <source>
        <dbReference type="SAM" id="SignalP"/>
    </source>
</evidence>
<dbReference type="SUPFAM" id="SSF51445">
    <property type="entry name" value="(Trans)glycosidases"/>
    <property type="match status" value="1"/>
</dbReference>
<evidence type="ECO:0000259" key="2">
    <source>
        <dbReference type="Pfam" id="PF01471"/>
    </source>
</evidence>
<evidence type="ECO:0000313" key="4">
    <source>
        <dbReference type="EMBL" id="MCM0622413.1"/>
    </source>
</evidence>
<dbReference type="EMBL" id="JAMOIL010000034">
    <property type="protein sequence ID" value="MCM0622413.1"/>
    <property type="molecule type" value="Genomic_DNA"/>
</dbReference>
<dbReference type="InterPro" id="IPR017853">
    <property type="entry name" value="GH"/>
</dbReference>
<feature type="domain" description="Rv2525c-like glycoside hydrolase-like" evidence="3">
    <location>
        <begin position="87"/>
        <end position="306"/>
    </location>
</feature>
<feature type="chain" id="PRO_5040868541" evidence="1">
    <location>
        <begin position="31"/>
        <end position="484"/>
    </location>
</feature>
<dbReference type="Pfam" id="PF08924">
    <property type="entry name" value="Rv2525c_GlyHyd-like"/>
    <property type="match status" value="1"/>
</dbReference>
<keyword evidence="5" id="KW-1185">Reference proteome</keyword>
<dbReference type="Proteomes" id="UP001139485">
    <property type="component" value="Unassembled WGS sequence"/>
</dbReference>
<feature type="domain" description="Peptidoglycan binding-like" evidence="2">
    <location>
        <begin position="422"/>
        <end position="477"/>
    </location>
</feature>
<dbReference type="Pfam" id="PF01471">
    <property type="entry name" value="PG_binding_1"/>
    <property type="match status" value="1"/>
</dbReference>